<dbReference type="InterPro" id="IPR028082">
    <property type="entry name" value="Peripla_BP_I"/>
</dbReference>
<evidence type="ECO:0000256" key="2">
    <source>
        <dbReference type="ARBA" id="ARBA00022692"/>
    </source>
</evidence>
<gene>
    <name evidence="10" type="ORF">L1049_024530</name>
</gene>
<evidence type="ECO:0000256" key="3">
    <source>
        <dbReference type="ARBA" id="ARBA00022989"/>
    </source>
</evidence>
<dbReference type="GO" id="GO:0004930">
    <property type="term" value="F:G protein-coupled receptor activity"/>
    <property type="evidence" value="ECO:0007669"/>
    <property type="project" value="InterPro"/>
</dbReference>
<keyword evidence="11" id="KW-1185">Reference proteome</keyword>
<protein>
    <recommendedName>
        <fullName evidence="9">Receptor ligand binding region domain-containing protein</fullName>
    </recommendedName>
</protein>
<keyword evidence="2 8" id="KW-0812">Transmembrane</keyword>
<name>A0AAP0WYK6_LIQFO</name>
<keyword evidence="6" id="KW-0325">Glycoprotein</keyword>
<dbReference type="InterPro" id="IPR001828">
    <property type="entry name" value="ANF_lig-bd_rcpt"/>
</dbReference>
<proteinExistence type="predicted"/>
<evidence type="ECO:0000313" key="11">
    <source>
        <dbReference type="Proteomes" id="UP001415857"/>
    </source>
</evidence>
<evidence type="ECO:0000256" key="8">
    <source>
        <dbReference type="SAM" id="Phobius"/>
    </source>
</evidence>
<keyword evidence="3 8" id="KW-1133">Transmembrane helix</keyword>
<evidence type="ECO:0000256" key="5">
    <source>
        <dbReference type="ARBA" id="ARBA00023170"/>
    </source>
</evidence>
<dbReference type="Pfam" id="PF01094">
    <property type="entry name" value="ANF_receptor"/>
    <property type="match status" value="1"/>
</dbReference>
<reference evidence="10 11" key="1">
    <citation type="journal article" date="2024" name="Plant J.">
        <title>Genome sequences and population genomics reveal climatic adaptation and genomic divergence between two closely related sweetgum species.</title>
        <authorList>
            <person name="Xu W.Q."/>
            <person name="Ren C.Q."/>
            <person name="Zhang X.Y."/>
            <person name="Comes H.P."/>
            <person name="Liu X.H."/>
            <person name="Li Y.G."/>
            <person name="Kettle C.J."/>
            <person name="Jalonen R."/>
            <person name="Gaisberger H."/>
            <person name="Ma Y.Z."/>
            <person name="Qiu Y.X."/>
        </authorList>
    </citation>
    <scope>NUCLEOTIDE SEQUENCE [LARGE SCALE GENOMIC DNA]</scope>
    <source>
        <strain evidence="10">Hangzhou</strain>
    </source>
</reference>
<dbReference type="FunFam" id="3.40.50.2300:FF:000081">
    <property type="entry name" value="Glutamate receptor"/>
    <property type="match status" value="1"/>
</dbReference>
<evidence type="ECO:0000256" key="4">
    <source>
        <dbReference type="ARBA" id="ARBA00023136"/>
    </source>
</evidence>
<feature type="transmembrane region" description="Helical" evidence="8">
    <location>
        <begin position="411"/>
        <end position="432"/>
    </location>
</feature>
<dbReference type="EMBL" id="JBBPBK010000005">
    <property type="protein sequence ID" value="KAK9285339.1"/>
    <property type="molecule type" value="Genomic_DNA"/>
</dbReference>
<evidence type="ECO:0000256" key="6">
    <source>
        <dbReference type="ARBA" id="ARBA00023180"/>
    </source>
</evidence>
<evidence type="ECO:0000259" key="9">
    <source>
        <dbReference type="Pfam" id="PF01094"/>
    </source>
</evidence>
<feature type="compositionally biased region" description="Basic and acidic residues" evidence="7">
    <location>
        <begin position="478"/>
        <end position="488"/>
    </location>
</feature>
<feature type="domain" description="Receptor ligand binding region" evidence="9">
    <location>
        <begin position="2"/>
        <end position="317"/>
    </location>
</feature>
<evidence type="ECO:0000256" key="7">
    <source>
        <dbReference type="SAM" id="MobiDB-lite"/>
    </source>
</evidence>
<comment type="subcellular location">
    <subcellularLocation>
        <location evidence="1">Membrane</location>
        <topology evidence="1">Multi-pass membrane protein</topology>
    </subcellularLocation>
</comment>
<organism evidence="10 11">
    <name type="scientific">Liquidambar formosana</name>
    <name type="common">Formosan gum</name>
    <dbReference type="NCBI Taxonomy" id="63359"/>
    <lineage>
        <taxon>Eukaryota</taxon>
        <taxon>Viridiplantae</taxon>
        <taxon>Streptophyta</taxon>
        <taxon>Embryophyta</taxon>
        <taxon>Tracheophyta</taxon>
        <taxon>Spermatophyta</taxon>
        <taxon>Magnoliopsida</taxon>
        <taxon>eudicotyledons</taxon>
        <taxon>Gunneridae</taxon>
        <taxon>Pentapetalae</taxon>
        <taxon>Saxifragales</taxon>
        <taxon>Altingiaceae</taxon>
        <taxon>Liquidambar</taxon>
    </lineage>
</organism>
<sequence>METDTVAIIGPQISTTAHVISHIANELRVPLLSFSATDPTLSSLQYPFFIRTTQSDLFQMAAIAEVINYYEWREVIAIYIDDDQGRNGIAALGDELAKKRCKISYKAPLNYDAQREDIVNALVQVALTESRILVVHAYAGSGQMVLEVAQYLGMMGSGYVWIATQWLSTLIDTSSPLPQEKLDSMQGVLTLRMYTPNSELKRKFVSRWSNLTSGKTVNGPIGLNTYGLYAYDTVWMLAHAIDAFFNQGGKISFSNDSKLNEQRGGSLHLDAMSIFDEGNLLLSSILQVNMTGLTGPINFTSDRSLFHPAFEVLNVIGTGYRNIGYWSNSSGLSVVPPDTLYTKPPNRSSSSQRLYDAFPRDSPLAVDFSTAILKLSETGDLQRIHDKWLMGSACSSQGKTLAVDQLQLKSFWGLFVICGLACLLALFVYFMLMVRQFSRHYTEEFESSGGSSRSARLQTFLTFVDEKEEAVKSRSKRRQMERTSNRSNDEDESTNSSKRRHMEISSNRSDRNGNEV</sequence>
<dbReference type="Gene3D" id="3.40.50.2300">
    <property type="match status" value="2"/>
</dbReference>
<accession>A0AAP0WYK6</accession>
<dbReference type="Proteomes" id="UP001415857">
    <property type="component" value="Unassembled WGS sequence"/>
</dbReference>
<keyword evidence="5" id="KW-0675">Receptor</keyword>
<dbReference type="FunFam" id="3.40.190.10:FF:000039">
    <property type="entry name" value="Glutamate receptor"/>
    <property type="match status" value="1"/>
</dbReference>
<evidence type="ECO:0000256" key="1">
    <source>
        <dbReference type="ARBA" id="ARBA00004141"/>
    </source>
</evidence>
<dbReference type="PANTHER" id="PTHR34836:SF7">
    <property type="entry name" value="RECEPTOR LIGAND BINDING REGION DOMAIN-CONTAINING PROTEIN"/>
    <property type="match status" value="1"/>
</dbReference>
<comment type="caution">
    <text evidence="10">The sequence shown here is derived from an EMBL/GenBank/DDBJ whole genome shotgun (WGS) entry which is preliminary data.</text>
</comment>
<dbReference type="Gene3D" id="3.40.190.10">
    <property type="entry name" value="Periplasmic binding protein-like II"/>
    <property type="match status" value="1"/>
</dbReference>
<dbReference type="SUPFAM" id="SSF53850">
    <property type="entry name" value="Periplasmic binding protein-like II"/>
    <property type="match status" value="1"/>
</dbReference>
<dbReference type="InterPro" id="IPR000337">
    <property type="entry name" value="GPCR_3"/>
</dbReference>
<dbReference type="GO" id="GO:0016020">
    <property type="term" value="C:membrane"/>
    <property type="evidence" value="ECO:0007669"/>
    <property type="project" value="UniProtKB-SubCell"/>
</dbReference>
<dbReference type="PANTHER" id="PTHR34836">
    <property type="entry name" value="OS06G0188250 PROTEIN"/>
    <property type="match status" value="1"/>
</dbReference>
<dbReference type="InterPro" id="IPR015683">
    <property type="entry name" value="Ionotropic_Glu_rcpt"/>
</dbReference>
<dbReference type="SUPFAM" id="SSF53822">
    <property type="entry name" value="Periplasmic binding protein-like I"/>
    <property type="match status" value="1"/>
</dbReference>
<feature type="region of interest" description="Disordered" evidence="7">
    <location>
        <begin position="471"/>
        <end position="516"/>
    </location>
</feature>
<evidence type="ECO:0000313" key="10">
    <source>
        <dbReference type="EMBL" id="KAK9285339.1"/>
    </source>
</evidence>
<dbReference type="PRINTS" id="PR00248">
    <property type="entry name" value="GPCRMGR"/>
</dbReference>
<dbReference type="AlphaFoldDB" id="A0AAP0WYK6"/>
<keyword evidence="4 8" id="KW-0472">Membrane</keyword>